<feature type="compositionally biased region" description="Basic and acidic residues" evidence="19">
    <location>
        <begin position="1545"/>
        <end position="1562"/>
    </location>
</feature>
<evidence type="ECO:0000256" key="16">
    <source>
        <dbReference type="ARBA" id="ARBA00023242"/>
    </source>
</evidence>
<evidence type="ECO:0000259" key="24">
    <source>
        <dbReference type="PROSITE" id="PS51327"/>
    </source>
</evidence>
<dbReference type="InterPro" id="IPR005034">
    <property type="entry name" value="Dicer_dimerisation"/>
</dbReference>
<comment type="cofactor">
    <cofactor evidence="2">
        <name>Mg(2+)</name>
        <dbReference type="ChEBI" id="CHEBI:18420"/>
    </cofactor>
</comment>
<dbReference type="CDD" id="cd00593">
    <property type="entry name" value="RIBOc"/>
    <property type="match status" value="2"/>
</dbReference>
<dbReference type="FunFam" id="3.30.160.380:FF:000001">
    <property type="entry name" value="Endoribonuclease dicer-like 1"/>
    <property type="match status" value="1"/>
</dbReference>
<dbReference type="Gene3D" id="2.170.260.10">
    <property type="entry name" value="paz domain"/>
    <property type="match status" value="1"/>
</dbReference>
<dbReference type="SMART" id="SM00490">
    <property type="entry name" value="HELICc"/>
    <property type="match status" value="1"/>
</dbReference>
<feature type="domain" description="RNase III" evidence="20">
    <location>
        <begin position="1279"/>
        <end position="1424"/>
    </location>
</feature>
<comment type="cofactor">
    <cofactor evidence="1">
        <name>Mn(2+)</name>
        <dbReference type="ChEBI" id="CHEBI:29035"/>
    </cofactor>
</comment>
<evidence type="ECO:0000256" key="2">
    <source>
        <dbReference type="ARBA" id="ARBA00001946"/>
    </source>
</evidence>
<dbReference type="InterPro" id="IPR027417">
    <property type="entry name" value="P-loop_NTPase"/>
</dbReference>
<protein>
    <submittedName>
        <fullName evidence="25">Uncharacterized protein</fullName>
    </submittedName>
</protein>
<keyword evidence="15" id="KW-0464">Manganese</keyword>
<comment type="similarity">
    <text evidence="17 18">Belongs to the helicase family. Dicer subfamily.</text>
</comment>
<keyword evidence="9" id="KW-0378">Hydrolase</keyword>
<dbReference type="InterPro" id="IPR036085">
    <property type="entry name" value="PAZ_dom_sf"/>
</dbReference>
<evidence type="ECO:0000313" key="25">
    <source>
        <dbReference type="EMBL" id="OAY54205.1"/>
    </source>
</evidence>
<dbReference type="Gene3D" id="3.40.50.300">
    <property type="entry name" value="P-loop containing nucleotide triphosphate hydrolases"/>
    <property type="match status" value="2"/>
</dbReference>
<keyword evidence="5" id="KW-0479">Metal-binding</keyword>
<dbReference type="GO" id="GO:0004386">
    <property type="term" value="F:helicase activity"/>
    <property type="evidence" value="ECO:0007669"/>
    <property type="project" value="UniProtKB-KW"/>
</dbReference>
<evidence type="ECO:0000256" key="14">
    <source>
        <dbReference type="ARBA" id="ARBA00023158"/>
    </source>
</evidence>
<keyword evidence="13 18" id="KW-0694">RNA-binding</keyword>
<dbReference type="FunFam" id="1.10.1520.10:FF:000008">
    <property type="entry name" value="Dicer-like 104"/>
    <property type="match status" value="1"/>
</dbReference>
<dbReference type="Pfam" id="PF00636">
    <property type="entry name" value="Ribonuclease_3"/>
    <property type="match status" value="2"/>
</dbReference>
<keyword evidence="10" id="KW-0347">Helicase</keyword>
<dbReference type="PROSITE" id="PS51327">
    <property type="entry name" value="DICER_DSRBF"/>
    <property type="match status" value="1"/>
</dbReference>
<evidence type="ECO:0000256" key="9">
    <source>
        <dbReference type="ARBA" id="ARBA00022801"/>
    </source>
</evidence>
<comment type="caution">
    <text evidence="25">The sequence shown here is derived from an EMBL/GenBank/DDBJ whole genome shotgun (WGS) entry which is preliminary data.</text>
</comment>
<dbReference type="PANTHER" id="PTHR14950:SF46">
    <property type="entry name" value="ENDORIBONUCLEASE DICER HOMOLOG 3"/>
    <property type="match status" value="1"/>
</dbReference>
<dbReference type="FunFam" id="2.170.260.10:FF:000004">
    <property type="entry name" value="Dicer-like 104"/>
    <property type="match status" value="1"/>
</dbReference>
<dbReference type="PROSITE" id="PS51192">
    <property type="entry name" value="HELICASE_ATP_BIND_1"/>
    <property type="match status" value="1"/>
</dbReference>
<gene>
    <name evidence="25" type="ORF">MANES_03G056500v8</name>
</gene>
<evidence type="ECO:0000256" key="8">
    <source>
        <dbReference type="ARBA" id="ARBA00022759"/>
    </source>
</evidence>
<evidence type="ECO:0000256" key="6">
    <source>
        <dbReference type="ARBA" id="ARBA00022737"/>
    </source>
</evidence>
<proteinExistence type="inferred from homology"/>
<dbReference type="Gene3D" id="3.30.160.380">
    <property type="entry name" value="Dicer dimerisation domain"/>
    <property type="match status" value="1"/>
</dbReference>
<keyword evidence="8" id="KW-0255">Endonuclease</keyword>
<dbReference type="SMART" id="SM00487">
    <property type="entry name" value="DEXDc"/>
    <property type="match status" value="1"/>
</dbReference>
<feature type="domain" description="RNase III" evidence="20">
    <location>
        <begin position="1066"/>
        <end position="1238"/>
    </location>
</feature>
<evidence type="ECO:0000256" key="5">
    <source>
        <dbReference type="ARBA" id="ARBA00022723"/>
    </source>
</evidence>
<dbReference type="GO" id="GO:0005634">
    <property type="term" value="C:nucleus"/>
    <property type="evidence" value="ECO:0007669"/>
    <property type="project" value="UniProtKB-SubCell"/>
</dbReference>
<reference evidence="26" key="1">
    <citation type="journal article" date="2016" name="Nat. Biotechnol.">
        <title>Sequencing wild and cultivated cassava and related species reveals extensive interspecific hybridization and genetic diversity.</title>
        <authorList>
            <person name="Bredeson J.V."/>
            <person name="Lyons J.B."/>
            <person name="Prochnik S.E."/>
            <person name="Wu G.A."/>
            <person name="Ha C.M."/>
            <person name="Edsinger-Gonzales E."/>
            <person name="Grimwood J."/>
            <person name="Schmutz J."/>
            <person name="Rabbi I.Y."/>
            <person name="Egesi C."/>
            <person name="Nauluvula P."/>
            <person name="Lebot V."/>
            <person name="Ndunguru J."/>
            <person name="Mkamilo G."/>
            <person name="Bart R.S."/>
            <person name="Setter T.L."/>
            <person name="Gleadow R.M."/>
            <person name="Kulakow P."/>
            <person name="Ferguson M.E."/>
            <person name="Rounsley S."/>
            <person name="Rokhsar D.S."/>
        </authorList>
    </citation>
    <scope>NUCLEOTIDE SEQUENCE [LARGE SCALE GENOMIC DNA]</scope>
    <source>
        <strain evidence="26">cv. AM560-2</strain>
    </source>
</reference>
<dbReference type="SMART" id="SM00949">
    <property type="entry name" value="PAZ"/>
    <property type="match status" value="1"/>
</dbReference>
<dbReference type="Gene3D" id="3.30.160.20">
    <property type="match status" value="1"/>
</dbReference>
<dbReference type="FunFam" id="3.40.50.300:FF:000420">
    <property type="entry name" value="Endoribonuclease dicer-like 1"/>
    <property type="match status" value="1"/>
</dbReference>
<dbReference type="InterPro" id="IPR003100">
    <property type="entry name" value="PAZ_dom"/>
</dbReference>
<dbReference type="Gene3D" id="1.10.1520.10">
    <property type="entry name" value="Ribonuclease III domain"/>
    <property type="match status" value="2"/>
</dbReference>
<dbReference type="Pfam" id="PF03368">
    <property type="entry name" value="Dicer_dimer"/>
    <property type="match status" value="1"/>
</dbReference>
<evidence type="ECO:0000259" key="23">
    <source>
        <dbReference type="PROSITE" id="PS51194"/>
    </source>
</evidence>
<keyword evidence="6" id="KW-0677">Repeat</keyword>
<feature type="compositionally biased region" description="Basic and acidic residues" evidence="19">
    <location>
        <begin position="1510"/>
        <end position="1537"/>
    </location>
</feature>
<evidence type="ECO:0000259" key="22">
    <source>
        <dbReference type="PROSITE" id="PS51192"/>
    </source>
</evidence>
<dbReference type="SUPFAM" id="SSF69065">
    <property type="entry name" value="RNase III domain-like"/>
    <property type="match status" value="2"/>
</dbReference>
<dbReference type="GO" id="GO:0010267">
    <property type="term" value="P:ta-siRNA processing"/>
    <property type="evidence" value="ECO:0007669"/>
    <property type="project" value="UniProtKB-ARBA"/>
</dbReference>
<accession>A0A2C9W7D4</accession>
<dbReference type="GO" id="GO:0004525">
    <property type="term" value="F:ribonuclease III activity"/>
    <property type="evidence" value="ECO:0007669"/>
    <property type="project" value="InterPro"/>
</dbReference>
<dbReference type="InterPro" id="IPR014001">
    <property type="entry name" value="Helicase_ATP-bd"/>
</dbReference>
<dbReference type="PROSITE" id="PS51194">
    <property type="entry name" value="HELICASE_CTER"/>
    <property type="match status" value="1"/>
</dbReference>
<dbReference type="GO" id="GO:0046872">
    <property type="term" value="F:metal ion binding"/>
    <property type="evidence" value="ECO:0007669"/>
    <property type="project" value="UniProtKB-KW"/>
</dbReference>
<evidence type="ECO:0000256" key="7">
    <source>
        <dbReference type="ARBA" id="ARBA00022741"/>
    </source>
</evidence>
<feature type="domain" description="Dicer dsRNA-binding fold" evidence="24">
    <location>
        <begin position="615"/>
        <end position="705"/>
    </location>
</feature>
<dbReference type="PROSITE" id="PS50142">
    <property type="entry name" value="RNASE_3_2"/>
    <property type="match status" value="2"/>
</dbReference>
<dbReference type="FunFam" id="3.40.50.300:FF:000705">
    <property type="entry name" value="Endoribonuclease dicer-like protein"/>
    <property type="match status" value="1"/>
</dbReference>
<dbReference type="InterPro" id="IPR001650">
    <property type="entry name" value="Helicase_C-like"/>
</dbReference>
<dbReference type="Pfam" id="PF00271">
    <property type="entry name" value="Helicase_C"/>
    <property type="match status" value="1"/>
</dbReference>
<dbReference type="Pfam" id="PF02170">
    <property type="entry name" value="PAZ"/>
    <property type="match status" value="1"/>
</dbReference>
<dbReference type="Proteomes" id="UP000091857">
    <property type="component" value="Chromosome 3"/>
</dbReference>
<evidence type="ECO:0000256" key="11">
    <source>
        <dbReference type="ARBA" id="ARBA00022840"/>
    </source>
</evidence>
<dbReference type="CDD" id="cd18802">
    <property type="entry name" value="SF2_C_dicer"/>
    <property type="match status" value="1"/>
</dbReference>
<organism evidence="25 26">
    <name type="scientific">Manihot esculenta</name>
    <name type="common">Cassava</name>
    <name type="synonym">Jatropha manihot</name>
    <dbReference type="NCBI Taxonomy" id="3983"/>
    <lineage>
        <taxon>Eukaryota</taxon>
        <taxon>Viridiplantae</taxon>
        <taxon>Streptophyta</taxon>
        <taxon>Embryophyta</taxon>
        <taxon>Tracheophyta</taxon>
        <taxon>Spermatophyta</taxon>
        <taxon>Magnoliopsida</taxon>
        <taxon>eudicotyledons</taxon>
        <taxon>Gunneridae</taxon>
        <taxon>Pentapetalae</taxon>
        <taxon>rosids</taxon>
        <taxon>fabids</taxon>
        <taxon>Malpighiales</taxon>
        <taxon>Euphorbiaceae</taxon>
        <taxon>Crotonoideae</taxon>
        <taxon>Manihoteae</taxon>
        <taxon>Manihot</taxon>
    </lineage>
</organism>
<sequence length="1690" mass="189871">MSELNPLKRSFSDMSYSLQSLDLGLNGLEHRTSATREPASVVNLNNSSDNLGLNCLEDDAVREPDSVVNHNDFNPRSYQLEVFEVAMKRNTIAVLETGAGKTMIAVMLIKEIGLAIKSSGYKKLILFLAPTVHLVNQQYEVIKTNTSFDVGEYYGAKRVDEWTMKLWEKEIEEHDVLVMTPQVLLDALRTAFLNLDVVSLLIIDECHRATGNHPYTKIMKEFYHKLNDKPRIFGMTASPVVRKGVSSAVDCEDQISELESILDSQVFTIEDRTEMDIHVPSARETCRFYDKAQHYSSDLKSKIEASWSKFDASVVSLQGSAQSSYKDIDDKIRTLRQRLSNDHAKILNCLEDLGLICAYEAVKVLLQSAPNSSEECVIYREISLQYKYFLEEVVSKIGECLPHGDHFLLDLEFDFLKAVDLGYLSPKLYELLQLFLSFGGARQILCLIFVDRIVTAKVIERFVKKVAALAHFRVSYVTGSNTSIDAVTPKTQKETLESFRSGKVNLLFATDVLREGIHVPNCSCVICFDLPKTVCCYVQSRGRARQNDSQYIIMLERGNVKQRDQLFDFIRSEWLVTNTAINRDPDVHFLKTCTTEETKSYIVNATGASVTQDSSVTHIYRYCEKLPGDRYFTPRPTFEYEFFDRSCQCKLKLPASAAFQTLVGPVCRSQQLAKQLVCLEACKKLHQMGALDDHLQPSVDEPMEDNCIMRSKDTLAGTTKRKELHGTTSVHALSGSWGENLDGATFYAYKFDFSCSIVKEIYSGFILLTESKLDDDVGNFVLDLYLVRKTVRASVSSCGQIHLDAEQIVKAKCFHELFFNALFGKLFTGSKSSRRREFLLQKETSLLWIPSNMYLLLPLETFSASNDESWKINWTGVDACTYVVEFLKNSFLDAEHCSGESRSSSCRVGSSVTECSSLNTIHFANISVDADKLKDMVVLAIHTGKIYSVVELVSNTSADSPFEQNAGDASPSYSSYADYFNQKYGIVLTHPGQPLLLLKQSHKPHNLLPNPNDEVTSKDGLAVGKQQQLAHMPPELLISVDVPIQVLKSFYLLPSLMYRLESLMLASQLRHEIDCRIPKSYIPSSLMLEAITTLRCCETFSMERLELLGDSVLKYAISYDLFLRYPTKHEGQLSARRVQAVCNSALHKLGINCKLQGYIRDSAFNPRCWVAPGQRPAYYIPCKCGVDTLEVPLDSKFQTKDPKVKIAICCSMGHRWICSKTISDCVEGIVGAYYVGGGLIAAVHVMKWLGMDVKFDPSSVDEAISSASLRSYMPKENEVRSLESKLGYTFSIKFLIQEAMTHASMQEQGVGYCYQRLEFLGDSVLDLLITWHLYQSHKNIDPGDLTDLRSASVNNENFAQIVVRWELYKHLQHCSTLLLSQITEYLESFCQSDEATKSSTIPKGPKALADFLESVAGAVLVDTKFNLDEVWRIFKPLLSPIATPESLELPPMRELTELCDSHGYSKKETCSIKNDIVHAHLRLQLNDVLLVGDGYDRNRKAAKGKAASHLLKELENRGMRNSRGDSKRRKPDTDHVVDLSSLDVTNRHSAEPTPHKKQKIVENESPTGSRGVPPRAGSPKESPPVIESISMKKGGPRTTLFELCKKVEWTRPTFQTTENKSRTPITFGDGSEMKHSFTSFVSKITLNIPVYGMIECTGDPRPDKKSSFDSAALAMLYELKEQGRLIIGDA</sequence>
<evidence type="ECO:0000256" key="17">
    <source>
        <dbReference type="ARBA" id="ARBA00035116"/>
    </source>
</evidence>
<feature type="domain" description="PAZ" evidence="21">
    <location>
        <begin position="919"/>
        <end position="1041"/>
    </location>
</feature>
<dbReference type="GO" id="GO:0003723">
    <property type="term" value="F:RNA binding"/>
    <property type="evidence" value="ECO:0007669"/>
    <property type="project" value="UniProtKB-UniRule"/>
</dbReference>
<dbReference type="SMART" id="SM00535">
    <property type="entry name" value="RIBOc"/>
    <property type="match status" value="2"/>
</dbReference>
<dbReference type="SUPFAM" id="SSF101690">
    <property type="entry name" value="PAZ domain"/>
    <property type="match status" value="1"/>
</dbReference>
<evidence type="ECO:0000256" key="19">
    <source>
        <dbReference type="SAM" id="MobiDB-lite"/>
    </source>
</evidence>
<evidence type="ECO:0000256" key="3">
    <source>
        <dbReference type="ARBA" id="ARBA00004123"/>
    </source>
</evidence>
<evidence type="ECO:0000256" key="13">
    <source>
        <dbReference type="ARBA" id="ARBA00022884"/>
    </source>
</evidence>
<evidence type="ECO:0000256" key="4">
    <source>
        <dbReference type="ARBA" id="ARBA00022722"/>
    </source>
</evidence>
<evidence type="ECO:0000256" key="18">
    <source>
        <dbReference type="PROSITE-ProRule" id="PRU00657"/>
    </source>
</evidence>
<comment type="subcellular location">
    <subcellularLocation>
        <location evidence="3">Nucleus</location>
    </subcellularLocation>
</comment>
<keyword evidence="12" id="KW-0460">Magnesium</keyword>
<feature type="domain" description="Helicase C-terminal" evidence="23">
    <location>
        <begin position="430"/>
        <end position="585"/>
    </location>
</feature>
<dbReference type="InterPro" id="IPR036389">
    <property type="entry name" value="RNase_III_sf"/>
</dbReference>
<dbReference type="Pfam" id="PF00270">
    <property type="entry name" value="DEAD"/>
    <property type="match status" value="1"/>
</dbReference>
<dbReference type="CDD" id="cd18034">
    <property type="entry name" value="DEXHc_dicer"/>
    <property type="match status" value="1"/>
</dbReference>
<evidence type="ECO:0000313" key="26">
    <source>
        <dbReference type="Proteomes" id="UP000091857"/>
    </source>
</evidence>
<dbReference type="PANTHER" id="PTHR14950">
    <property type="entry name" value="DICER-RELATED"/>
    <property type="match status" value="1"/>
</dbReference>
<keyword evidence="14" id="KW-0943">RNA-mediated gene silencing</keyword>
<keyword evidence="7" id="KW-0547">Nucleotide-binding</keyword>
<keyword evidence="16" id="KW-0539">Nucleus</keyword>
<feature type="region of interest" description="Disordered" evidence="19">
    <location>
        <begin position="1502"/>
        <end position="1592"/>
    </location>
</feature>
<dbReference type="PROSITE" id="PS50821">
    <property type="entry name" value="PAZ"/>
    <property type="match status" value="1"/>
</dbReference>
<evidence type="ECO:0000256" key="1">
    <source>
        <dbReference type="ARBA" id="ARBA00001936"/>
    </source>
</evidence>
<keyword evidence="26" id="KW-1185">Reference proteome</keyword>
<dbReference type="Gramene" id="Manes.03G056500.2.v8.1">
    <property type="protein sequence ID" value="Manes.03G056500.2.v8.1.CDS"/>
    <property type="gene ID" value="Manes.03G056500.v8.1"/>
</dbReference>
<dbReference type="EMBL" id="CM004389">
    <property type="protein sequence ID" value="OAY54205.1"/>
    <property type="molecule type" value="Genomic_DNA"/>
</dbReference>
<dbReference type="PROSITE" id="PS00517">
    <property type="entry name" value="RNASE_3_1"/>
    <property type="match status" value="1"/>
</dbReference>
<dbReference type="InterPro" id="IPR000999">
    <property type="entry name" value="RNase_III_dom"/>
</dbReference>
<evidence type="ECO:0000256" key="10">
    <source>
        <dbReference type="ARBA" id="ARBA00022806"/>
    </source>
</evidence>
<evidence type="ECO:0000259" key="21">
    <source>
        <dbReference type="PROSITE" id="PS50821"/>
    </source>
</evidence>
<keyword evidence="11" id="KW-0067">ATP-binding</keyword>
<feature type="domain" description="Helicase ATP-binding" evidence="22">
    <location>
        <begin position="82"/>
        <end position="257"/>
    </location>
</feature>
<name>A0A2C9W7D4_MANES</name>
<evidence type="ECO:0000259" key="20">
    <source>
        <dbReference type="PROSITE" id="PS50142"/>
    </source>
</evidence>
<evidence type="ECO:0000256" key="15">
    <source>
        <dbReference type="ARBA" id="ARBA00023211"/>
    </source>
</evidence>
<dbReference type="SUPFAM" id="SSF52540">
    <property type="entry name" value="P-loop containing nucleoside triphosphate hydrolases"/>
    <property type="match status" value="1"/>
</dbReference>
<dbReference type="InterPro" id="IPR038248">
    <property type="entry name" value="Dicer_dimer_sf"/>
</dbReference>
<keyword evidence="4" id="KW-0540">Nuclease</keyword>
<dbReference type="FunFam" id="1.10.1520.10:FF:000004">
    <property type="entry name" value="Endoribonuclease dicer-like 1"/>
    <property type="match status" value="1"/>
</dbReference>
<dbReference type="InterPro" id="IPR011545">
    <property type="entry name" value="DEAD/DEAH_box_helicase_dom"/>
</dbReference>
<dbReference type="GO" id="GO:0005524">
    <property type="term" value="F:ATP binding"/>
    <property type="evidence" value="ECO:0007669"/>
    <property type="project" value="UniProtKB-KW"/>
</dbReference>
<evidence type="ECO:0000256" key="12">
    <source>
        <dbReference type="ARBA" id="ARBA00022842"/>
    </source>
</evidence>